<keyword evidence="12" id="KW-1185">Reference proteome</keyword>
<keyword evidence="8" id="KW-1133">Transmembrane helix</keyword>
<dbReference type="Proteomes" id="UP000663852">
    <property type="component" value="Unassembled WGS sequence"/>
</dbReference>
<accession>A0A815JVA5</accession>
<dbReference type="Pfam" id="PF00069">
    <property type="entry name" value="Pkinase"/>
    <property type="match status" value="1"/>
</dbReference>
<dbReference type="PROSITE" id="PS00107">
    <property type="entry name" value="PROTEIN_KINASE_ATP"/>
    <property type="match status" value="1"/>
</dbReference>
<evidence type="ECO:0000313" key="12">
    <source>
        <dbReference type="Proteomes" id="UP000663828"/>
    </source>
</evidence>
<dbReference type="SUPFAM" id="SSF56112">
    <property type="entry name" value="Protein kinase-like (PK-like)"/>
    <property type="match status" value="1"/>
</dbReference>
<comment type="caution">
    <text evidence="11">The sequence shown here is derived from an EMBL/GenBank/DDBJ whole genome shotgun (WGS) entry which is preliminary data.</text>
</comment>
<dbReference type="EMBL" id="CAJNOR010003186">
    <property type="protein sequence ID" value="CAF1387267.1"/>
    <property type="molecule type" value="Genomic_DNA"/>
</dbReference>
<evidence type="ECO:0000256" key="8">
    <source>
        <dbReference type="SAM" id="Phobius"/>
    </source>
</evidence>
<dbReference type="InterPro" id="IPR000719">
    <property type="entry name" value="Prot_kinase_dom"/>
</dbReference>
<organism evidence="11 12">
    <name type="scientific">Adineta ricciae</name>
    <name type="common">Rotifer</name>
    <dbReference type="NCBI Taxonomy" id="249248"/>
    <lineage>
        <taxon>Eukaryota</taxon>
        <taxon>Metazoa</taxon>
        <taxon>Spiralia</taxon>
        <taxon>Gnathifera</taxon>
        <taxon>Rotifera</taxon>
        <taxon>Eurotatoria</taxon>
        <taxon>Bdelloidea</taxon>
        <taxon>Adinetida</taxon>
        <taxon>Adinetidae</taxon>
        <taxon>Adineta</taxon>
    </lineage>
</organism>
<dbReference type="Gene3D" id="1.10.510.10">
    <property type="entry name" value="Transferase(Phosphotransferase) domain 1"/>
    <property type="match status" value="1"/>
</dbReference>
<dbReference type="SMART" id="SM00220">
    <property type="entry name" value="S_TKc"/>
    <property type="match status" value="1"/>
</dbReference>
<evidence type="ECO:0000256" key="6">
    <source>
        <dbReference type="PROSITE-ProRule" id="PRU10141"/>
    </source>
</evidence>
<evidence type="ECO:0000256" key="3">
    <source>
        <dbReference type="ARBA" id="ARBA00022741"/>
    </source>
</evidence>
<dbReference type="GO" id="GO:0000776">
    <property type="term" value="C:kinetochore"/>
    <property type="evidence" value="ECO:0007669"/>
    <property type="project" value="TreeGrafter"/>
</dbReference>
<dbReference type="InterPro" id="IPR011009">
    <property type="entry name" value="Kinase-like_dom_sf"/>
</dbReference>
<dbReference type="GO" id="GO:0034501">
    <property type="term" value="P:protein localization to kinetochore"/>
    <property type="evidence" value="ECO:0007669"/>
    <property type="project" value="TreeGrafter"/>
</dbReference>
<sequence length="311" mass="34532">MGGLISAYFIFKLNFIITISFLCSWLGRAARIVSKDPYSGSTIVIHNVPYTFERRLGSGGFGSVYQARRNDSKAVAVKVINLNGLPPARSQSLVRTYLNEVGHLQRLRQASRHVVVIYDFDFDPRSGQGYIVMELGGENLTALIRRLRSMNDGGGPAIDPVMIKEFWHQMVSIVRVLHTNGIVHMDLKPDNLILFGRTLKIADLGISRKADSLGYARMGTPLFSAPEIMTDVAGLQRVYGPKADIWSLGAILYFMVYGRPPAYHALAANPPLGQPPYPDSSLNDILRRTLVTNPHSRADINVLILHPFTRS</sequence>
<name>A0A815JVA5_ADIRI</name>
<evidence type="ECO:0000256" key="2">
    <source>
        <dbReference type="ARBA" id="ARBA00022679"/>
    </source>
</evidence>
<dbReference type="AlphaFoldDB" id="A0A815JVA5"/>
<dbReference type="PROSITE" id="PS00108">
    <property type="entry name" value="PROTEIN_KINASE_ST"/>
    <property type="match status" value="1"/>
</dbReference>
<evidence type="ECO:0000256" key="4">
    <source>
        <dbReference type="ARBA" id="ARBA00022777"/>
    </source>
</evidence>
<evidence type="ECO:0000313" key="11">
    <source>
        <dbReference type="EMBL" id="CAF1387267.1"/>
    </source>
</evidence>
<feature type="domain" description="Protein kinase" evidence="9">
    <location>
        <begin position="50"/>
        <end position="309"/>
    </location>
</feature>
<keyword evidence="5 6" id="KW-0067">ATP-binding</keyword>
<evidence type="ECO:0000259" key="9">
    <source>
        <dbReference type="PROSITE" id="PS50011"/>
    </source>
</evidence>
<keyword evidence="1 7" id="KW-0723">Serine/threonine-protein kinase</keyword>
<keyword evidence="8" id="KW-0472">Membrane</keyword>
<dbReference type="InterPro" id="IPR017441">
    <property type="entry name" value="Protein_kinase_ATP_BS"/>
</dbReference>
<dbReference type="GO" id="GO:0007094">
    <property type="term" value="P:mitotic spindle assembly checkpoint signaling"/>
    <property type="evidence" value="ECO:0007669"/>
    <property type="project" value="TreeGrafter"/>
</dbReference>
<dbReference type="PANTHER" id="PTHR22974:SF21">
    <property type="entry name" value="DUAL SPECIFICITY PROTEIN KINASE TTK"/>
    <property type="match status" value="1"/>
</dbReference>
<dbReference type="PROSITE" id="PS50011">
    <property type="entry name" value="PROTEIN_KINASE_DOM"/>
    <property type="match status" value="1"/>
</dbReference>
<keyword evidence="4" id="KW-0418">Kinase</keyword>
<feature type="binding site" evidence="6">
    <location>
        <position position="78"/>
    </location>
    <ligand>
        <name>ATP</name>
        <dbReference type="ChEBI" id="CHEBI:30616"/>
    </ligand>
</feature>
<evidence type="ECO:0000256" key="1">
    <source>
        <dbReference type="ARBA" id="ARBA00022527"/>
    </source>
</evidence>
<feature type="transmembrane region" description="Helical" evidence="8">
    <location>
        <begin position="6"/>
        <end position="27"/>
    </location>
</feature>
<dbReference type="GO" id="GO:0005634">
    <property type="term" value="C:nucleus"/>
    <property type="evidence" value="ECO:0007669"/>
    <property type="project" value="TreeGrafter"/>
</dbReference>
<dbReference type="InterPro" id="IPR008271">
    <property type="entry name" value="Ser/Thr_kinase_AS"/>
</dbReference>
<comment type="similarity">
    <text evidence="7">Belongs to the protein kinase superfamily.</text>
</comment>
<dbReference type="EMBL" id="CAJNOJ010000083">
    <property type="protein sequence ID" value="CAF1063225.1"/>
    <property type="molecule type" value="Genomic_DNA"/>
</dbReference>
<keyword evidence="3 6" id="KW-0547">Nucleotide-binding</keyword>
<keyword evidence="8" id="KW-0812">Transmembrane</keyword>
<reference evidence="11" key="1">
    <citation type="submission" date="2021-02" db="EMBL/GenBank/DDBJ databases">
        <authorList>
            <person name="Nowell W R."/>
        </authorList>
    </citation>
    <scope>NUCLEOTIDE SEQUENCE</scope>
</reference>
<evidence type="ECO:0000256" key="7">
    <source>
        <dbReference type="RuleBase" id="RU000304"/>
    </source>
</evidence>
<proteinExistence type="inferred from homology"/>
<dbReference type="GO" id="GO:0004674">
    <property type="term" value="F:protein serine/threonine kinase activity"/>
    <property type="evidence" value="ECO:0007669"/>
    <property type="project" value="UniProtKB-KW"/>
</dbReference>
<protein>
    <recommendedName>
        <fullName evidence="9">Protein kinase domain-containing protein</fullName>
    </recommendedName>
</protein>
<dbReference type="Proteomes" id="UP000663828">
    <property type="component" value="Unassembled WGS sequence"/>
</dbReference>
<gene>
    <name evidence="10" type="ORF">EDS130_LOCUS18031</name>
    <name evidence="11" type="ORF">XAT740_LOCUS33407</name>
</gene>
<dbReference type="GO" id="GO:0005524">
    <property type="term" value="F:ATP binding"/>
    <property type="evidence" value="ECO:0007669"/>
    <property type="project" value="UniProtKB-UniRule"/>
</dbReference>
<evidence type="ECO:0000313" key="10">
    <source>
        <dbReference type="EMBL" id="CAF1063225.1"/>
    </source>
</evidence>
<evidence type="ECO:0000256" key="5">
    <source>
        <dbReference type="ARBA" id="ARBA00022840"/>
    </source>
</evidence>
<dbReference type="PANTHER" id="PTHR22974">
    <property type="entry name" value="MIXED LINEAGE PROTEIN KINASE"/>
    <property type="match status" value="1"/>
</dbReference>
<dbReference type="GO" id="GO:0004712">
    <property type="term" value="F:protein serine/threonine/tyrosine kinase activity"/>
    <property type="evidence" value="ECO:0007669"/>
    <property type="project" value="TreeGrafter"/>
</dbReference>
<dbReference type="GO" id="GO:0007059">
    <property type="term" value="P:chromosome segregation"/>
    <property type="evidence" value="ECO:0007669"/>
    <property type="project" value="TreeGrafter"/>
</dbReference>
<dbReference type="GO" id="GO:0033316">
    <property type="term" value="P:meiotic spindle assembly checkpoint signaling"/>
    <property type="evidence" value="ECO:0007669"/>
    <property type="project" value="TreeGrafter"/>
</dbReference>
<dbReference type="OrthoDB" id="20524at2759"/>
<keyword evidence="2" id="KW-0808">Transferase</keyword>